<reference evidence="1" key="1">
    <citation type="submission" date="2014-09" db="EMBL/GenBank/DDBJ databases">
        <authorList>
            <person name="Magalhaes I.L.F."/>
            <person name="Oliveira U."/>
            <person name="Santos F.R."/>
            <person name="Vidigal T.H.D.A."/>
            <person name="Brescovit A.D."/>
            <person name="Santos A.J."/>
        </authorList>
    </citation>
    <scope>NUCLEOTIDE SEQUENCE</scope>
    <source>
        <tissue evidence="1">Shoot tissue taken approximately 20 cm above the soil surface</tissue>
    </source>
</reference>
<sequence>MVKQVVCVVHKILN</sequence>
<name>A0A0A9AX27_ARUDO</name>
<reference evidence="1" key="2">
    <citation type="journal article" date="2015" name="Data Brief">
        <title>Shoot transcriptome of the giant reed, Arundo donax.</title>
        <authorList>
            <person name="Barrero R.A."/>
            <person name="Guerrero F.D."/>
            <person name="Moolhuijzen P."/>
            <person name="Goolsby J.A."/>
            <person name="Tidwell J."/>
            <person name="Bellgard S.E."/>
            <person name="Bellgard M.I."/>
        </authorList>
    </citation>
    <scope>NUCLEOTIDE SEQUENCE</scope>
    <source>
        <tissue evidence="1">Shoot tissue taken approximately 20 cm above the soil surface</tissue>
    </source>
</reference>
<organism evidence="1">
    <name type="scientific">Arundo donax</name>
    <name type="common">Giant reed</name>
    <name type="synonym">Donax arundinaceus</name>
    <dbReference type="NCBI Taxonomy" id="35708"/>
    <lineage>
        <taxon>Eukaryota</taxon>
        <taxon>Viridiplantae</taxon>
        <taxon>Streptophyta</taxon>
        <taxon>Embryophyta</taxon>
        <taxon>Tracheophyta</taxon>
        <taxon>Spermatophyta</taxon>
        <taxon>Magnoliopsida</taxon>
        <taxon>Liliopsida</taxon>
        <taxon>Poales</taxon>
        <taxon>Poaceae</taxon>
        <taxon>PACMAD clade</taxon>
        <taxon>Arundinoideae</taxon>
        <taxon>Arundineae</taxon>
        <taxon>Arundo</taxon>
    </lineage>
</organism>
<evidence type="ECO:0000313" key="1">
    <source>
        <dbReference type="EMBL" id="JAD53480.1"/>
    </source>
</evidence>
<accession>A0A0A9AX27</accession>
<proteinExistence type="predicted"/>
<dbReference type="EMBL" id="GBRH01244415">
    <property type="protein sequence ID" value="JAD53480.1"/>
    <property type="molecule type" value="Transcribed_RNA"/>
</dbReference>
<protein>
    <submittedName>
        <fullName evidence="1">Uncharacterized protein</fullName>
    </submittedName>
</protein>